<accession>A0A9X0EBP7</accession>
<organism evidence="1 2">
    <name type="scientific">Pseudomonas lutea</name>
    <dbReference type="NCBI Taxonomy" id="243924"/>
    <lineage>
        <taxon>Bacteria</taxon>
        <taxon>Pseudomonadati</taxon>
        <taxon>Pseudomonadota</taxon>
        <taxon>Gammaproteobacteria</taxon>
        <taxon>Pseudomonadales</taxon>
        <taxon>Pseudomonadaceae</taxon>
        <taxon>Pseudomonas</taxon>
    </lineage>
</organism>
<dbReference type="AlphaFoldDB" id="A0A9X0EBP7"/>
<evidence type="ECO:0008006" key="3">
    <source>
        <dbReference type="Google" id="ProtNLM"/>
    </source>
</evidence>
<sequence length="142" mass="16763">MRVCSHKGFVIAVFTRDKHCPPHVHVGTSRWDARFLFSFWHNGVKLWDVTLSKNEPCFRVLEELRRVINRRDNLRKARDCWWRSRSTVCLENMGWSLRSDEVVSSLLDQPQTLKIVNGTYDAYAYKTQLYLAGHIEPLEIEL</sequence>
<evidence type="ECO:0000313" key="2">
    <source>
        <dbReference type="Proteomes" id="UP000029719"/>
    </source>
</evidence>
<evidence type="ECO:0000313" key="1">
    <source>
        <dbReference type="EMBL" id="KGF62825.1"/>
    </source>
</evidence>
<protein>
    <recommendedName>
        <fullName evidence="3">DUF4160 domain-containing protein</fullName>
    </recommendedName>
</protein>
<dbReference type="EMBL" id="JRMB01000002">
    <property type="protein sequence ID" value="KGF62825.1"/>
    <property type="molecule type" value="Genomic_DNA"/>
</dbReference>
<comment type="caution">
    <text evidence="1">The sequence shown here is derived from an EMBL/GenBank/DDBJ whole genome shotgun (WGS) entry which is preliminary data.</text>
</comment>
<name>A0A9X0EBP7_9PSED</name>
<reference evidence="1 2" key="1">
    <citation type="submission" date="2014-09" db="EMBL/GenBank/DDBJ databases">
        <title>Genome sequence of Pseudomonas lutea strain DSM 17257T.</title>
        <authorList>
            <person name="Kwak Y."/>
            <person name="Shin J.-H."/>
        </authorList>
    </citation>
    <scope>NUCLEOTIDE SEQUENCE [LARGE SCALE GENOMIC DNA]</scope>
    <source>
        <strain evidence="1 2">DSM 17257</strain>
    </source>
</reference>
<proteinExistence type="predicted"/>
<dbReference type="Proteomes" id="UP000029719">
    <property type="component" value="Unassembled WGS sequence"/>
</dbReference>
<gene>
    <name evidence="1" type="ORF">LT42_12730</name>
</gene>